<organism evidence="1 2">
    <name type="scientific">Rotaria sordida</name>
    <dbReference type="NCBI Taxonomy" id="392033"/>
    <lineage>
        <taxon>Eukaryota</taxon>
        <taxon>Metazoa</taxon>
        <taxon>Spiralia</taxon>
        <taxon>Gnathifera</taxon>
        <taxon>Rotifera</taxon>
        <taxon>Eurotatoria</taxon>
        <taxon>Bdelloidea</taxon>
        <taxon>Philodinida</taxon>
        <taxon>Philodinidae</taxon>
        <taxon>Rotaria</taxon>
    </lineage>
</organism>
<reference evidence="1" key="1">
    <citation type="submission" date="2021-02" db="EMBL/GenBank/DDBJ databases">
        <authorList>
            <person name="Nowell W R."/>
        </authorList>
    </citation>
    <scope>NUCLEOTIDE SEQUENCE</scope>
</reference>
<comment type="caution">
    <text evidence="1">The sequence shown here is derived from an EMBL/GenBank/DDBJ whole genome shotgun (WGS) entry which is preliminary data.</text>
</comment>
<feature type="non-terminal residue" evidence="1">
    <location>
        <position position="87"/>
    </location>
</feature>
<dbReference type="EMBL" id="CAJOBE010049230">
    <property type="protein sequence ID" value="CAF4351516.1"/>
    <property type="molecule type" value="Genomic_DNA"/>
</dbReference>
<evidence type="ECO:0000313" key="1">
    <source>
        <dbReference type="EMBL" id="CAF4351516.1"/>
    </source>
</evidence>
<sequence>SSTNTNRYKQTIPSIINTNQKLNETSGRKLPSVPINSTSKVNPLIKQVQKNHIIDDNDDLLPMENGQFSSNINYVQQTQRKPIQLTQ</sequence>
<name>A0A820L0N8_9BILA</name>
<evidence type="ECO:0000313" key="2">
    <source>
        <dbReference type="Proteomes" id="UP000663874"/>
    </source>
</evidence>
<gene>
    <name evidence="1" type="ORF">FNK824_LOCUS42354</name>
</gene>
<feature type="non-terminal residue" evidence="1">
    <location>
        <position position="1"/>
    </location>
</feature>
<accession>A0A820L0N8</accession>
<proteinExistence type="predicted"/>
<protein>
    <submittedName>
        <fullName evidence="1">Uncharacterized protein</fullName>
    </submittedName>
</protein>
<dbReference type="AlphaFoldDB" id="A0A820L0N8"/>
<dbReference type="Proteomes" id="UP000663874">
    <property type="component" value="Unassembled WGS sequence"/>
</dbReference>